<dbReference type="AlphaFoldDB" id="A0A7X0VBN7"/>
<feature type="domain" description="YdbS-like PH" evidence="2">
    <location>
        <begin position="74"/>
        <end position="149"/>
    </location>
</feature>
<comment type="caution">
    <text evidence="3">The sequence shown here is derived from an EMBL/GenBank/DDBJ whole genome shotgun (WGS) entry which is preliminary data.</text>
</comment>
<dbReference type="InterPro" id="IPR005182">
    <property type="entry name" value="YdbS-like_PH"/>
</dbReference>
<gene>
    <name evidence="3" type="ORF">H5V45_16685</name>
</gene>
<proteinExistence type="predicted"/>
<keyword evidence="1" id="KW-0812">Transmembrane</keyword>
<dbReference type="PANTHER" id="PTHR37938">
    <property type="entry name" value="BLL0215 PROTEIN"/>
    <property type="match status" value="1"/>
</dbReference>
<dbReference type="RefSeq" id="WP_185253969.1">
    <property type="nucleotide sequence ID" value="NZ_JACKXE010000001.1"/>
</dbReference>
<organism evidence="3 4">
    <name type="scientific">Nocardioides luti</name>
    <dbReference type="NCBI Taxonomy" id="2761101"/>
    <lineage>
        <taxon>Bacteria</taxon>
        <taxon>Bacillati</taxon>
        <taxon>Actinomycetota</taxon>
        <taxon>Actinomycetes</taxon>
        <taxon>Propionibacteriales</taxon>
        <taxon>Nocardioidaceae</taxon>
        <taxon>Nocardioides</taxon>
    </lineage>
</organism>
<evidence type="ECO:0000313" key="3">
    <source>
        <dbReference type="EMBL" id="MBB6628964.1"/>
    </source>
</evidence>
<keyword evidence="1" id="KW-1133">Transmembrane helix</keyword>
<keyword evidence="1" id="KW-0472">Membrane</keyword>
<name>A0A7X0VBN7_9ACTN</name>
<dbReference type="Proteomes" id="UP000523955">
    <property type="component" value="Unassembled WGS sequence"/>
</dbReference>
<evidence type="ECO:0000259" key="2">
    <source>
        <dbReference type="Pfam" id="PF03703"/>
    </source>
</evidence>
<dbReference type="EMBL" id="JACKXE010000001">
    <property type="protein sequence ID" value="MBB6628964.1"/>
    <property type="molecule type" value="Genomic_DNA"/>
</dbReference>
<sequence>MAISQKLLNDGETVVISTRTHPKALLGPLFWLVVVLAVAVVATQYIDNGTADLVVWVLAAAAVVWLVLRPLLVWLTASYTITNRRLITRHGVLTRRGHDIPLSRISDVSYELGLIDRMLGCGTLVISDASTNGRVALPDIPHVEETQRRLNQLLHEMNDPSPRHDGA</sequence>
<evidence type="ECO:0000256" key="1">
    <source>
        <dbReference type="SAM" id="Phobius"/>
    </source>
</evidence>
<keyword evidence="4" id="KW-1185">Reference proteome</keyword>
<reference evidence="3 4" key="1">
    <citation type="submission" date="2020-08" db="EMBL/GenBank/DDBJ databases">
        <authorList>
            <person name="Seo M.-J."/>
        </authorList>
    </citation>
    <scope>NUCLEOTIDE SEQUENCE [LARGE SCALE GENOMIC DNA]</scope>
    <source>
        <strain evidence="3 4">KIGAM211</strain>
    </source>
</reference>
<feature type="transmembrane region" description="Helical" evidence="1">
    <location>
        <begin position="29"/>
        <end position="47"/>
    </location>
</feature>
<accession>A0A7X0VBN7</accession>
<dbReference type="PANTHER" id="PTHR37938:SF1">
    <property type="entry name" value="BLL0215 PROTEIN"/>
    <property type="match status" value="1"/>
</dbReference>
<evidence type="ECO:0000313" key="4">
    <source>
        <dbReference type="Proteomes" id="UP000523955"/>
    </source>
</evidence>
<dbReference type="Pfam" id="PF03703">
    <property type="entry name" value="bPH_2"/>
    <property type="match status" value="1"/>
</dbReference>
<feature type="transmembrane region" description="Helical" evidence="1">
    <location>
        <begin position="53"/>
        <end position="75"/>
    </location>
</feature>
<protein>
    <submittedName>
        <fullName evidence="3">PH domain-containing protein</fullName>
    </submittedName>
</protein>